<dbReference type="Gene3D" id="1.10.10.10">
    <property type="entry name" value="Winged helix-like DNA-binding domain superfamily/Winged helix DNA-binding domain"/>
    <property type="match status" value="1"/>
</dbReference>
<dbReference type="InterPro" id="IPR050662">
    <property type="entry name" value="Sec-metab_biosynth-thioest"/>
</dbReference>
<accession>A0A1I6G865</accession>
<protein>
    <submittedName>
        <fullName evidence="3">Glyoxylase, beta-lactamase superfamily II</fullName>
    </submittedName>
</protein>
<gene>
    <name evidence="3" type="ORF">SAMN04487937_1725</name>
</gene>
<organism evidence="3 4">
    <name type="scientific">Halorubrum sodomense</name>
    <dbReference type="NCBI Taxonomy" id="35743"/>
    <lineage>
        <taxon>Archaea</taxon>
        <taxon>Methanobacteriati</taxon>
        <taxon>Methanobacteriota</taxon>
        <taxon>Stenosarchaea group</taxon>
        <taxon>Halobacteria</taxon>
        <taxon>Halobacteriales</taxon>
        <taxon>Haloferacaceae</taxon>
        <taxon>Halorubrum</taxon>
    </lineage>
</organism>
<evidence type="ECO:0000313" key="3">
    <source>
        <dbReference type="EMBL" id="SFR38386.1"/>
    </source>
</evidence>
<evidence type="ECO:0000259" key="2">
    <source>
        <dbReference type="SMART" id="SM00849"/>
    </source>
</evidence>
<dbReference type="OrthoDB" id="6433at2157"/>
<dbReference type="PANTHER" id="PTHR23131:SF0">
    <property type="entry name" value="ENDORIBONUCLEASE LACTB2"/>
    <property type="match status" value="1"/>
</dbReference>
<name>A0A1I6G865_HALSD</name>
<feature type="compositionally biased region" description="Basic and acidic residues" evidence="1">
    <location>
        <begin position="21"/>
        <end position="37"/>
    </location>
</feature>
<evidence type="ECO:0000256" key="1">
    <source>
        <dbReference type="SAM" id="MobiDB-lite"/>
    </source>
</evidence>
<proteinExistence type="predicted"/>
<dbReference type="SUPFAM" id="SSF56281">
    <property type="entry name" value="Metallo-hydrolase/oxidoreductase"/>
    <property type="match status" value="1"/>
</dbReference>
<dbReference type="STRING" id="35743.SAMN04487937_1725"/>
<feature type="compositionally biased region" description="Acidic residues" evidence="1">
    <location>
        <begin position="1"/>
        <end position="20"/>
    </location>
</feature>
<dbReference type="InterPro" id="IPR001279">
    <property type="entry name" value="Metallo-B-lactamas"/>
</dbReference>
<feature type="domain" description="Metallo-beta-lactamase" evidence="2">
    <location>
        <begin position="41"/>
        <end position="222"/>
    </location>
</feature>
<dbReference type="Gene3D" id="3.60.15.10">
    <property type="entry name" value="Ribonuclease Z/Hydroxyacylglutathione hydrolase-like"/>
    <property type="match status" value="1"/>
</dbReference>
<keyword evidence="4" id="KW-1185">Reference proteome</keyword>
<dbReference type="PANTHER" id="PTHR23131">
    <property type="entry name" value="ENDORIBONUCLEASE LACTB2"/>
    <property type="match status" value="1"/>
</dbReference>
<dbReference type="SMART" id="SM00849">
    <property type="entry name" value="Lactamase_B"/>
    <property type="match status" value="1"/>
</dbReference>
<evidence type="ECO:0000313" key="4">
    <source>
        <dbReference type="Proteomes" id="UP000198932"/>
    </source>
</evidence>
<dbReference type="InterPro" id="IPR036866">
    <property type="entry name" value="RibonucZ/Hydroxyglut_hydro"/>
</dbReference>
<dbReference type="AlphaFoldDB" id="A0A1I6G865"/>
<dbReference type="Proteomes" id="UP000198932">
    <property type="component" value="Unassembled WGS sequence"/>
</dbReference>
<dbReference type="InterPro" id="IPR036388">
    <property type="entry name" value="WH-like_DNA-bd_sf"/>
</dbReference>
<sequence>MSADDPGDADRLDDPDDADRLDDPVVTRVEVPVDTRAPDGTTNAYVLDGLLVDPAARTDALDAAVAERGSSPSGGPADALAAPSVEAIAVTHAHPDHVGAVADYAALTGATVVAREGHADRFAAAAGIAPDETVAPGETVADTAVRAVDTPGHAPDHVAFAVGGPEAGGPPERSSRAVLCCGDLAVAEGSVAVAAPEGDLAAYLASLERVRDAGYDRLLPGHGPAIDDPAATCRRLIEHRIARERDVIAAIDGGAADLDAVVDGAYEKDLSGVRDLALATVAAHVEKLVTEGRVEGAWRARLADRGFE</sequence>
<dbReference type="EMBL" id="FOYN01000002">
    <property type="protein sequence ID" value="SFR38386.1"/>
    <property type="molecule type" value="Genomic_DNA"/>
</dbReference>
<reference evidence="4" key="1">
    <citation type="submission" date="2016-10" db="EMBL/GenBank/DDBJ databases">
        <authorList>
            <person name="Varghese N."/>
            <person name="Submissions S."/>
        </authorList>
    </citation>
    <scope>NUCLEOTIDE SEQUENCE [LARGE SCALE GENOMIC DNA]</scope>
    <source>
        <strain evidence="4">RD 26</strain>
    </source>
</reference>
<feature type="region of interest" description="Disordered" evidence="1">
    <location>
        <begin position="1"/>
        <end position="40"/>
    </location>
</feature>
<dbReference type="Pfam" id="PF00753">
    <property type="entry name" value="Lactamase_B"/>
    <property type="match status" value="1"/>
</dbReference>